<feature type="region of interest" description="Disordered" evidence="1">
    <location>
        <begin position="1"/>
        <end position="20"/>
    </location>
</feature>
<accession>A0AAX3AJG7</accession>
<gene>
    <name evidence="2" type="ORF">MUK72_07735</name>
</gene>
<dbReference type="Proteomes" id="UP000830542">
    <property type="component" value="Chromosome"/>
</dbReference>
<evidence type="ECO:0000313" key="3">
    <source>
        <dbReference type="Proteomes" id="UP000830542"/>
    </source>
</evidence>
<evidence type="ECO:0000313" key="2">
    <source>
        <dbReference type="EMBL" id="UOO93864.1"/>
    </source>
</evidence>
<dbReference type="GeneID" id="71761729"/>
<dbReference type="Pfam" id="PF19104">
    <property type="entry name" value="DUF5791"/>
    <property type="match status" value="1"/>
</dbReference>
<dbReference type="RefSeq" id="WP_244698365.1">
    <property type="nucleotide sequence ID" value="NZ_BAAADN010000030.1"/>
</dbReference>
<sequence length="295" mass="31115">MEPSPRTSIEPASRVGTRCDCQPSTESGRLSIDASDCAGDGLIATTPACRATAIAALDDVITEIEIHNEGCERRYDEGTVGVLLAAARFADLVADHDVALARRAHREPLRAARAALARGGRVGELAAVTGLAEALARGDGVTDELNPLTSGTATVAMFHDVENAGELTPDELRARYDELLRAVVESHGSDTIREETGVEGVGALTNGESPPLTLDEAATVLALDPAEPDADAIAMEARDHLLMGMTTAVLDVEALESGIDGALDAREIQQKIEGRLAMELDEFALLHGHIEERKP</sequence>
<dbReference type="AlphaFoldDB" id="A0AAX3AJG7"/>
<organism evidence="2 3">
    <name type="scientific">Halococcus dombrowskii</name>
    <dbReference type="NCBI Taxonomy" id="179637"/>
    <lineage>
        <taxon>Archaea</taxon>
        <taxon>Methanobacteriati</taxon>
        <taxon>Methanobacteriota</taxon>
        <taxon>Stenosarchaea group</taxon>
        <taxon>Halobacteria</taxon>
        <taxon>Halobacteriales</taxon>
        <taxon>Halococcaceae</taxon>
        <taxon>Halococcus</taxon>
    </lineage>
</organism>
<name>A0AAX3AJG7_HALDO</name>
<keyword evidence="3" id="KW-1185">Reference proteome</keyword>
<dbReference type="KEGG" id="hdo:MUK72_07735"/>
<reference evidence="2" key="1">
    <citation type="submission" date="2022-04" db="EMBL/GenBank/DDBJ databases">
        <title>Sequencing and genomic assembly of Halococcus dombrowskii.</title>
        <authorList>
            <person name="Lim S.W."/>
            <person name="MacLea K.S."/>
        </authorList>
    </citation>
    <scope>NUCLEOTIDE SEQUENCE</scope>
    <source>
        <strain evidence="2">H4</strain>
    </source>
</reference>
<dbReference type="EMBL" id="CP095005">
    <property type="protein sequence ID" value="UOO93864.1"/>
    <property type="molecule type" value="Genomic_DNA"/>
</dbReference>
<protein>
    <submittedName>
        <fullName evidence="2">DUF5791 family protein</fullName>
    </submittedName>
</protein>
<dbReference type="InterPro" id="IPR043809">
    <property type="entry name" value="DUF5791"/>
</dbReference>
<proteinExistence type="predicted"/>
<evidence type="ECO:0000256" key="1">
    <source>
        <dbReference type="SAM" id="MobiDB-lite"/>
    </source>
</evidence>